<dbReference type="EMBL" id="AMZH03000982">
    <property type="protein sequence ID" value="RRT81137.1"/>
    <property type="molecule type" value="Genomic_DNA"/>
</dbReference>
<feature type="compositionally biased region" description="Low complexity" evidence="1">
    <location>
        <begin position="33"/>
        <end position="46"/>
    </location>
</feature>
<accession>A0A427AYE6</accession>
<feature type="region of interest" description="Disordered" evidence="1">
    <location>
        <begin position="29"/>
        <end position="48"/>
    </location>
</feature>
<gene>
    <name evidence="2" type="ORF">B296_00009958</name>
</gene>
<name>A0A427AYE6_ENSVE</name>
<proteinExistence type="predicted"/>
<evidence type="ECO:0000313" key="3">
    <source>
        <dbReference type="Proteomes" id="UP000287651"/>
    </source>
</evidence>
<evidence type="ECO:0000313" key="2">
    <source>
        <dbReference type="EMBL" id="RRT81137.1"/>
    </source>
</evidence>
<evidence type="ECO:0000256" key="1">
    <source>
        <dbReference type="SAM" id="MobiDB-lite"/>
    </source>
</evidence>
<dbReference type="AlphaFoldDB" id="A0A427AYE6"/>
<protein>
    <submittedName>
        <fullName evidence="2">Uncharacterized protein</fullName>
    </submittedName>
</protein>
<reference evidence="2 3" key="1">
    <citation type="journal article" date="2014" name="Agronomy (Basel)">
        <title>A Draft Genome Sequence for Ensete ventricosum, the Drought-Tolerant Tree Against Hunger.</title>
        <authorList>
            <person name="Harrison J."/>
            <person name="Moore K.A."/>
            <person name="Paszkiewicz K."/>
            <person name="Jones T."/>
            <person name="Grant M."/>
            <person name="Ambacheew D."/>
            <person name="Muzemil S."/>
            <person name="Studholme D.J."/>
        </authorList>
    </citation>
    <scope>NUCLEOTIDE SEQUENCE [LARGE SCALE GENOMIC DNA]</scope>
</reference>
<organism evidence="2 3">
    <name type="scientific">Ensete ventricosum</name>
    <name type="common">Abyssinian banana</name>
    <name type="synonym">Musa ensete</name>
    <dbReference type="NCBI Taxonomy" id="4639"/>
    <lineage>
        <taxon>Eukaryota</taxon>
        <taxon>Viridiplantae</taxon>
        <taxon>Streptophyta</taxon>
        <taxon>Embryophyta</taxon>
        <taxon>Tracheophyta</taxon>
        <taxon>Spermatophyta</taxon>
        <taxon>Magnoliopsida</taxon>
        <taxon>Liliopsida</taxon>
        <taxon>Zingiberales</taxon>
        <taxon>Musaceae</taxon>
        <taxon>Ensete</taxon>
    </lineage>
</organism>
<comment type="caution">
    <text evidence="2">The sequence shown here is derived from an EMBL/GenBank/DDBJ whole genome shotgun (WGS) entry which is preliminary data.</text>
</comment>
<sequence>MTREASRGEFIVEAEVGAARVLDAMGVGSLGEASPKPQPAQSQPTPRARAVCMDGDNATCVTHACHSLACRHCASTHRKAHGQARNLSRVIDSEAQRGVSEVIAVPEQTHEPNHFESVTLAHVALSLFLRPWHWSPAMPIVSSFYAATVGGLVAFSLLPLLASAPAASGTSSHVVLGGGEISPKRGEFGAVGEWTLEVLSRRIGSSCISSRCGDSTGFGGEENEAA</sequence>
<dbReference type="Proteomes" id="UP000287651">
    <property type="component" value="Unassembled WGS sequence"/>
</dbReference>